<dbReference type="CDD" id="cd01562">
    <property type="entry name" value="Thr-dehyd"/>
    <property type="match status" value="1"/>
</dbReference>
<evidence type="ECO:0000256" key="6">
    <source>
        <dbReference type="ARBA" id="ARBA00042605"/>
    </source>
</evidence>
<dbReference type="Proteomes" id="UP000075880">
    <property type="component" value="Unassembled WGS sequence"/>
</dbReference>
<evidence type="ECO:0000259" key="8">
    <source>
        <dbReference type="Pfam" id="PF00291"/>
    </source>
</evidence>
<evidence type="ECO:0000256" key="3">
    <source>
        <dbReference type="ARBA" id="ARBA00022898"/>
    </source>
</evidence>
<dbReference type="InterPro" id="IPR050147">
    <property type="entry name" value="Ser/Thr_Dehydratase"/>
</dbReference>
<dbReference type="Pfam" id="PF00291">
    <property type="entry name" value="PALP"/>
    <property type="match status" value="1"/>
</dbReference>
<feature type="compositionally biased region" description="Low complexity" evidence="7">
    <location>
        <begin position="28"/>
        <end position="51"/>
    </location>
</feature>
<keyword evidence="3" id="KW-0663">Pyridoxal phosphate</keyword>
<feature type="region of interest" description="Disordered" evidence="7">
    <location>
        <begin position="1"/>
        <end position="56"/>
    </location>
</feature>
<comment type="similarity">
    <text evidence="2">Belongs to the serine/threonine dehydratase family.</text>
</comment>
<dbReference type="GO" id="GO:0003941">
    <property type="term" value="F:L-serine ammonia-lyase activity"/>
    <property type="evidence" value="ECO:0007669"/>
    <property type="project" value="TreeGrafter"/>
</dbReference>
<evidence type="ECO:0000256" key="2">
    <source>
        <dbReference type="ARBA" id="ARBA00010869"/>
    </source>
</evidence>
<dbReference type="FunFam" id="3.40.50.1100:FF:000007">
    <property type="entry name" value="L-threonine dehydratase catabolic TdcB"/>
    <property type="match status" value="1"/>
</dbReference>
<dbReference type="InterPro" id="IPR005789">
    <property type="entry name" value="Thr_deHydtase_catblc"/>
</dbReference>
<proteinExistence type="inferred from homology"/>
<accession>A0AAG5CUL8</accession>
<dbReference type="InterPro" id="IPR036052">
    <property type="entry name" value="TrpB-like_PALP_sf"/>
</dbReference>
<dbReference type="InterPro" id="IPR044561">
    <property type="entry name" value="ACT_ThrD-II-like"/>
</dbReference>
<sequence>MQVSSVTSQMASVKLTARPTAGQDKSDPSPVSNGVSSSSSSPPVTTTTNGTAAQTPEPEAEIFDPFCNADNPQIITFQDVTSAAFKIRKGVELSPCVKSHFSDLIDMDIYLKKEFLQFTGSFKERGARYALLMLSEEQKKTGVISASLGNHAQGLSYHGWKLGIPVTVVMPLKASLMKIQKCRNYHATVVVQGADMGEAKRIALKMGHDRGLTYINGYDHPHIMAGQGTIGLEIVEQVGDIDAVVVPVGGGGLIAGVATAIKNLSPNTKIIGVESEKCPSFTRALENGGPIFVANKETLADGLAVPQVGYNAYATTVPLLDKMVVVKEEWIALAILRLVELEKCVVEGAGAAGLAAIMAGHLDEFIGKRVVLLICGGNIDTTMFGKCLERGMAAEGRLQRFTVTVSDGPGGVAKLCNLLANLGVSIKDIMHERAFIRDIHHVEVKVICETRDWEHSKEMRKTLQETYSKVHFYDMPMAITE</sequence>
<feature type="domain" description="Tryptophan synthase beta chain-like PALP" evidence="8">
    <location>
        <begin position="90"/>
        <end position="376"/>
    </location>
</feature>
<dbReference type="SUPFAM" id="SSF53686">
    <property type="entry name" value="Tryptophan synthase beta subunit-like PLP-dependent enzymes"/>
    <property type="match status" value="1"/>
</dbReference>
<evidence type="ECO:0000256" key="4">
    <source>
        <dbReference type="ARBA" id="ARBA00023239"/>
    </source>
</evidence>
<evidence type="ECO:0000256" key="1">
    <source>
        <dbReference type="ARBA" id="ARBA00001933"/>
    </source>
</evidence>
<dbReference type="NCBIfam" id="TIGR01127">
    <property type="entry name" value="ilvA_1Cterm"/>
    <property type="match status" value="1"/>
</dbReference>
<evidence type="ECO:0000256" key="5">
    <source>
        <dbReference type="ARBA" id="ARBA00041766"/>
    </source>
</evidence>
<dbReference type="GO" id="GO:0004794">
    <property type="term" value="F:threonine deaminase activity"/>
    <property type="evidence" value="ECO:0007669"/>
    <property type="project" value="InterPro"/>
</dbReference>
<name>A0AAG5CUL8_ANOAO</name>
<comment type="cofactor">
    <cofactor evidence="1">
        <name>pyridoxal 5'-phosphate</name>
        <dbReference type="ChEBI" id="CHEBI:597326"/>
    </cofactor>
</comment>
<evidence type="ECO:0000313" key="10">
    <source>
        <dbReference type="Proteomes" id="UP000075880"/>
    </source>
</evidence>
<dbReference type="Gene3D" id="3.40.50.1100">
    <property type="match status" value="2"/>
</dbReference>
<dbReference type="GO" id="GO:0006567">
    <property type="term" value="P:L-threonine catabolic process"/>
    <property type="evidence" value="ECO:0007669"/>
    <property type="project" value="InterPro"/>
</dbReference>
<keyword evidence="4" id="KW-0456">Lyase</keyword>
<organism evidence="9 10">
    <name type="scientific">Anopheles atroparvus</name>
    <name type="common">European mosquito</name>
    <dbReference type="NCBI Taxonomy" id="41427"/>
    <lineage>
        <taxon>Eukaryota</taxon>
        <taxon>Metazoa</taxon>
        <taxon>Ecdysozoa</taxon>
        <taxon>Arthropoda</taxon>
        <taxon>Hexapoda</taxon>
        <taxon>Insecta</taxon>
        <taxon>Pterygota</taxon>
        <taxon>Neoptera</taxon>
        <taxon>Endopterygota</taxon>
        <taxon>Diptera</taxon>
        <taxon>Nematocera</taxon>
        <taxon>Culicoidea</taxon>
        <taxon>Culicidae</taxon>
        <taxon>Anophelinae</taxon>
        <taxon>Anopheles</taxon>
    </lineage>
</organism>
<evidence type="ECO:0000313" key="9">
    <source>
        <dbReference type="EnsemblMetazoa" id="ENSAATROPP002571"/>
    </source>
</evidence>
<dbReference type="PANTHER" id="PTHR48078:SF19">
    <property type="entry name" value="ACT DOMAIN-CONTAINING PROTEIN"/>
    <property type="match status" value="1"/>
</dbReference>
<protein>
    <recommendedName>
        <fullName evidence="5">L-serine deaminase</fullName>
    </recommendedName>
    <alternativeName>
        <fullName evidence="6">L-threonine dehydratase</fullName>
    </alternativeName>
</protein>
<feature type="compositionally biased region" description="Polar residues" evidence="7">
    <location>
        <begin position="1"/>
        <end position="11"/>
    </location>
</feature>
<dbReference type="CDD" id="cd04886">
    <property type="entry name" value="ACT_ThrD-II-like"/>
    <property type="match status" value="1"/>
</dbReference>
<dbReference type="GO" id="GO:0006565">
    <property type="term" value="P:L-serine catabolic process"/>
    <property type="evidence" value="ECO:0007669"/>
    <property type="project" value="TreeGrafter"/>
</dbReference>
<dbReference type="PANTHER" id="PTHR48078">
    <property type="entry name" value="THREONINE DEHYDRATASE, MITOCHONDRIAL-RELATED"/>
    <property type="match status" value="1"/>
</dbReference>
<evidence type="ECO:0000256" key="7">
    <source>
        <dbReference type="SAM" id="MobiDB-lite"/>
    </source>
</evidence>
<dbReference type="GO" id="GO:0009097">
    <property type="term" value="P:isoleucine biosynthetic process"/>
    <property type="evidence" value="ECO:0007669"/>
    <property type="project" value="TreeGrafter"/>
</dbReference>
<keyword evidence="10" id="KW-1185">Reference proteome</keyword>
<dbReference type="AlphaFoldDB" id="A0AAG5CUL8"/>
<dbReference type="InterPro" id="IPR001926">
    <property type="entry name" value="TrpB-like_PALP"/>
</dbReference>
<reference evidence="9" key="1">
    <citation type="submission" date="2024-04" db="UniProtKB">
        <authorList>
            <consortium name="EnsemblMetazoa"/>
        </authorList>
    </citation>
    <scope>IDENTIFICATION</scope>
    <source>
        <strain evidence="9">EBRO</strain>
    </source>
</reference>
<dbReference type="EnsemblMetazoa" id="ENSAATROPT002675">
    <property type="protein sequence ID" value="ENSAATROPP002571"/>
    <property type="gene ID" value="ENSAATROPG002116"/>
</dbReference>